<keyword evidence="2 6" id="KW-0032">Aminotransferase</keyword>
<dbReference type="InterPro" id="IPR015422">
    <property type="entry name" value="PyrdxlP-dep_Trfase_small"/>
</dbReference>
<evidence type="ECO:0000313" key="6">
    <source>
        <dbReference type="EMBL" id="UYQ91916.1"/>
    </source>
</evidence>
<name>A0ABY6J0L5_9BACT</name>
<dbReference type="Gene3D" id="3.90.1150.10">
    <property type="entry name" value="Aspartate Aminotransferase, domain 1"/>
    <property type="match status" value="1"/>
</dbReference>
<keyword evidence="3" id="KW-0808">Transferase</keyword>
<dbReference type="PANTHER" id="PTHR43807:SF20">
    <property type="entry name" value="FI04487P"/>
    <property type="match status" value="1"/>
</dbReference>
<organism evidence="6 7">
    <name type="scientific">Chitinophaga horti</name>
    <dbReference type="NCBI Taxonomy" id="2920382"/>
    <lineage>
        <taxon>Bacteria</taxon>
        <taxon>Pseudomonadati</taxon>
        <taxon>Bacteroidota</taxon>
        <taxon>Chitinophagia</taxon>
        <taxon>Chitinophagales</taxon>
        <taxon>Chitinophagaceae</taxon>
        <taxon>Chitinophaga</taxon>
    </lineage>
</organism>
<dbReference type="InterPro" id="IPR015424">
    <property type="entry name" value="PyrdxlP-dep_Trfase"/>
</dbReference>
<evidence type="ECO:0000256" key="4">
    <source>
        <dbReference type="ARBA" id="ARBA00022898"/>
    </source>
</evidence>
<evidence type="ECO:0000256" key="1">
    <source>
        <dbReference type="ARBA" id="ARBA00001933"/>
    </source>
</evidence>
<keyword evidence="7" id="KW-1185">Reference proteome</keyword>
<gene>
    <name evidence="6" type="ORF">MKQ68_17665</name>
</gene>
<keyword evidence="4" id="KW-0663">Pyridoxal phosphate</keyword>
<dbReference type="InterPro" id="IPR004839">
    <property type="entry name" value="Aminotransferase_I/II_large"/>
</dbReference>
<accession>A0ABY6J0L5</accession>
<evidence type="ECO:0000256" key="3">
    <source>
        <dbReference type="ARBA" id="ARBA00022679"/>
    </source>
</evidence>
<dbReference type="Pfam" id="PF00155">
    <property type="entry name" value="Aminotran_1_2"/>
    <property type="match status" value="1"/>
</dbReference>
<dbReference type="RefSeq" id="WP_264280269.1">
    <property type="nucleotide sequence ID" value="NZ_CP107006.1"/>
</dbReference>
<dbReference type="EMBL" id="CP107006">
    <property type="protein sequence ID" value="UYQ91916.1"/>
    <property type="molecule type" value="Genomic_DNA"/>
</dbReference>
<dbReference type="SUPFAM" id="SSF53383">
    <property type="entry name" value="PLP-dependent transferases"/>
    <property type="match status" value="1"/>
</dbReference>
<reference evidence="6" key="1">
    <citation type="submission" date="2022-10" db="EMBL/GenBank/DDBJ databases">
        <title>Chitinophaga sp. nov., isolated from soil.</title>
        <authorList>
            <person name="Jeon C.O."/>
        </authorList>
    </citation>
    <scope>NUCLEOTIDE SEQUENCE</scope>
    <source>
        <strain evidence="6">R8</strain>
    </source>
</reference>
<dbReference type="GO" id="GO:0008483">
    <property type="term" value="F:transaminase activity"/>
    <property type="evidence" value="ECO:0007669"/>
    <property type="project" value="UniProtKB-KW"/>
</dbReference>
<dbReference type="Proteomes" id="UP001162741">
    <property type="component" value="Chromosome"/>
</dbReference>
<dbReference type="NCBIfam" id="NF006569">
    <property type="entry name" value="PRK09082.1"/>
    <property type="match status" value="1"/>
</dbReference>
<dbReference type="InterPro" id="IPR015421">
    <property type="entry name" value="PyrdxlP-dep_Trfase_major"/>
</dbReference>
<dbReference type="Gene3D" id="3.40.640.10">
    <property type="entry name" value="Type I PLP-dependent aspartate aminotransferase-like (Major domain)"/>
    <property type="match status" value="1"/>
</dbReference>
<dbReference type="CDD" id="cd00609">
    <property type="entry name" value="AAT_like"/>
    <property type="match status" value="1"/>
</dbReference>
<evidence type="ECO:0000313" key="7">
    <source>
        <dbReference type="Proteomes" id="UP001162741"/>
    </source>
</evidence>
<sequence>MTTYHINSKLPNTGTTIFSVMSALAAEHKAINLSQGFPDFDCSLELKDMVNAAMQRGNNQYAPMPGLMALREAIAAKVQRLYQQNIHPDTEITITPGGTYAIFTAIATCIGAGDEVIVFEPAYDSYIPNILVNGGVPVRIPLEFPEYSINWEVVKSKVTARTKMIIVNTPHNPTGSILKAADLQQLEALAEAHNLLVISDEVYEHLVYDGAQHESVLRYPGLLQRSFVTFSFGKVFHNTGWKMGYCIAPAHLMTEYRKVHQYLCFSVNTPMQHGLADFLQYPEHYLTLPDFYQKKRDYFLQLMKDSRFTPLRGEGSYFQLMQYHRISDEGDMDFAVRMTKEFGVAVIPVSAFYQDGKDDKVVRFCFAKRSATLEQAAERLRRI</sequence>
<dbReference type="PANTHER" id="PTHR43807">
    <property type="entry name" value="FI04487P"/>
    <property type="match status" value="1"/>
</dbReference>
<feature type="domain" description="Aminotransferase class I/classII large" evidence="5">
    <location>
        <begin position="30"/>
        <end position="380"/>
    </location>
</feature>
<proteinExistence type="predicted"/>
<evidence type="ECO:0000256" key="2">
    <source>
        <dbReference type="ARBA" id="ARBA00022576"/>
    </source>
</evidence>
<comment type="cofactor">
    <cofactor evidence="1">
        <name>pyridoxal 5'-phosphate</name>
        <dbReference type="ChEBI" id="CHEBI:597326"/>
    </cofactor>
</comment>
<evidence type="ECO:0000259" key="5">
    <source>
        <dbReference type="Pfam" id="PF00155"/>
    </source>
</evidence>
<dbReference type="NCBIfam" id="NF009079">
    <property type="entry name" value="PRK12414.1"/>
    <property type="match status" value="1"/>
</dbReference>
<protein>
    <submittedName>
        <fullName evidence="6">Methionine aminotransferase</fullName>
    </submittedName>
</protein>
<dbReference type="InterPro" id="IPR051326">
    <property type="entry name" value="Kynurenine-oxoglutarate_AT"/>
</dbReference>